<evidence type="ECO:0000256" key="1">
    <source>
        <dbReference type="SAM" id="Phobius"/>
    </source>
</evidence>
<proteinExistence type="predicted"/>
<dbReference type="KEGG" id="bvo:Pan97_36740"/>
<feature type="transmembrane region" description="Helical" evidence="1">
    <location>
        <begin position="52"/>
        <end position="74"/>
    </location>
</feature>
<evidence type="ECO:0000313" key="3">
    <source>
        <dbReference type="Proteomes" id="UP000318626"/>
    </source>
</evidence>
<dbReference type="Proteomes" id="UP000318626">
    <property type="component" value="Chromosome"/>
</dbReference>
<name>A0A518CBL3_9BACT</name>
<dbReference type="RefSeq" id="WP_144974865.1">
    <property type="nucleotide sequence ID" value="NZ_CP036289.1"/>
</dbReference>
<evidence type="ECO:0000313" key="2">
    <source>
        <dbReference type="EMBL" id="QDU76621.1"/>
    </source>
</evidence>
<feature type="transmembrane region" description="Helical" evidence="1">
    <location>
        <begin position="20"/>
        <end position="40"/>
    </location>
</feature>
<accession>A0A518CBL3</accession>
<dbReference type="AlphaFoldDB" id="A0A518CBL3"/>
<keyword evidence="1" id="KW-0472">Membrane</keyword>
<sequence>MDYSEMRVKYLIFNFRYPTYMAMQIGLFIVWILLGIVGLAFMGSDNWVLANAHWLCPAIAIAEAIEAAVAIYFAKKKWELENS</sequence>
<gene>
    <name evidence="2" type="ORF">Pan97_36740</name>
</gene>
<organism evidence="2 3">
    <name type="scientific">Bremerella volcania</name>
    <dbReference type="NCBI Taxonomy" id="2527984"/>
    <lineage>
        <taxon>Bacteria</taxon>
        <taxon>Pseudomonadati</taxon>
        <taxon>Planctomycetota</taxon>
        <taxon>Planctomycetia</taxon>
        <taxon>Pirellulales</taxon>
        <taxon>Pirellulaceae</taxon>
        <taxon>Bremerella</taxon>
    </lineage>
</organism>
<protein>
    <submittedName>
        <fullName evidence="2">Uncharacterized protein</fullName>
    </submittedName>
</protein>
<dbReference type="EMBL" id="CP036289">
    <property type="protein sequence ID" value="QDU76621.1"/>
    <property type="molecule type" value="Genomic_DNA"/>
</dbReference>
<reference evidence="3" key="1">
    <citation type="submission" date="2019-02" db="EMBL/GenBank/DDBJ databases">
        <title>Deep-cultivation of Planctomycetes and their phenomic and genomic characterization uncovers novel biology.</title>
        <authorList>
            <person name="Wiegand S."/>
            <person name="Jogler M."/>
            <person name="Boedeker C."/>
            <person name="Pinto D."/>
            <person name="Vollmers J."/>
            <person name="Rivas-Marin E."/>
            <person name="Kohn T."/>
            <person name="Peeters S.H."/>
            <person name="Heuer A."/>
            <person name="Rast P."/>
            <person name="Oberbeckmann S."/>
            <person name="Bunk B."/>
            <person name="Jeske O."/>
            <person name="Meyerdierks A."/>
            <person name="Storesund J.E."/>
            <person name="Kallscheuer N."/>
            <person name="Luecker S."/>
            <person name="Lage O.M."/>
            <person name="Pohl T."/>
            <person name="Merkel B.J."/>
            <person name="Hornburger P."/>
            <person name="Mueller R.-W."/>
            <person name="Bruemmer F."/>
            <person name="Labrenz M."/>
            <person name="Spormann A.M."/>
            <person name="Op den Camp H."/>
            <person name="Overmann J."/>
            <person name="Amann R."/>
            <person name="Jetten M.S.M."/>
            <person name="Mascher T."/>
            <person name="Medema M.H."/>
            <person name="Devos D.P."/>
            <person name="Kaster A.-K."/>
            <person name="Ovreas L."/>
            <person name="Rohde M."/>
            <person name="Galperin M.Y."/>
            <person name="Jogler C."/>
        </authorList>
    </citation>
    <scope>NUCLEOTIDE SEQUENCE [LARGE SCALE GENOMIC DNA]</scope>
    <source>
        <strain evidence="3">Pan97</strain>
    </source>
</reference>
<keyword evidence="1" id="KW-0812">Transmembrane</keyword>
<keyword evidence="3" id="KW-1185">Reference proteome</keyword>
<keyword evidence="1" id="KW-1133">Transmembrane helix</keyword>